<protein>
    <submittedName>
        <fullName evidence="1">Uncharacterized protein</fullName>
    </submittedName>
</protein>
<name>A0A9I9CZN0_CUCME</name>
<organism evidence="1">
    <name type="scientific">Cucumis melo</name>
    <name type="common">Muskmelon</name>
    <dbReference type="NCBI Taxonomy" id="3656"/>
    <lineage>
        <taxon>Eukaryota</taxon>
        <taxon>Viridiplantae</taxon>
        <taxon>Streptophyta</taxon>
        <taxon>Embryophyta</taxon>
        <taxon>Tracheophyta</taxon>
        <taxon>Spermatophyta</taxon>
        <taxon>Magnoliopsida</taxon>
        <taxon>eudicotyledons</taxon>
        <taxon>Gunneridae</taxon>
        <taxon>Pentapetalae</taxon>
        <taxon>rosids</taxon>
        <taxon>fabids</taxon>
        <taxon>Cucurbitales</taxon>
        <taxon>Cucurbitaceae</taxon>
        <taxon>Benincaseae</taxon>
        <taxon>Cucumis</taxon>
    </lineage>
</organism>
<reference evidence="1" key="1">
    <citation type="submission" date="2023-03" db="UniProtKB">
        <authorList>
            <consortium name="EnsemblPlants"/>
        </authorList>
    </citation>
    <scope>IDENTIFICATION</scope>
</reference>
<evidence type="ECO:0000313" key="1">
    <source>
        <dbReference type="EnsemblPlants" id="MELO3C010937.2.1"/>
    </source>
</evidence>
<proteinExistence type="predicted"/>
<dbReference type="AlphaFoldDB" id="A0A9I9CZN0"/>
<sequence>MGGGEWRSVGFGSEMPREIGVVSSRGKSAHGPCWFSLSAIRSSNLSKYKNKIPLPGIEPGSPG</sequence>
<accession>A0A9I9CZN0</accession>
<dbReference type="Gramene" id="MELO3C010937.2.1">
    <property type="protein sequence ID" value="MELO3C010937.2.1"/>
    <property type="gene ID" value="MELO3C010937.2"/>
</dbReference>
<dbReference type="EnsemblPlants" id="MELO3C010937.2.1">
    <property type="protein sequence ID" value="MELO3C010937.2.1"/>
    <property type="gene ID" value="MELO3C010937.2"/>
</dbReference>